<feature type="compositionally biased region" description="Low complexity" evidence="1">
    <location>
        <begin position="887"/>
        <end position="902"/>
    </location>
</feature>
<gene>
    <name evidence="3" type="ORF">QBC37DRAFT_461707</name>
</gene>
<proteinExistence type="predicted"/>
<feature type="compositionally biased region" description="Pro residues" evidence="1">
    <location>
        <begin position="1154"/>
        <end position="1166"/>
    </location>
</feature>
<feature type="compositionally biased region" description="Low complexity" evidence="1">
    <location>
        <begin position="1167"/>
        <end position="1176"/>
    </location>
</feature>
<feature type="compositionally biased region" description="Low complexity" evidence="1">
    <location>
        <begin position="1239"/>
        <end position="1260"/>
    </location>
</feature>
<feature type="compositionally biased region" description="Polar residues" evidence="1">
    <location>
        <begin position="1332"/>
        <end position="1343"/>
    </location>
</feature>
<feature type="region of interest" description="Disordered" evidence="1">
    <location>
        <begin position="1063"/>
        <end position="1181"/>
    </location>
</feature>
<comment type="caution">
    <text evidence="3">The sequence shown here is derived from an EMBL/GenBank/DDBJ whole genome shotgun (WGS) entry which is preliminary data.</text>
</comment>
<keyword evidence="2" id="KW-0812">Transmembrane</keyword>
<keyword evidence="4" id="KW-1185">Reference proteome</keyword>
<name>A0AAN6YIJ1_9PEZI</name>
<feature type="compositionally biased region" description="Polar residues" evidence="1">
    <location>
        <begin position="1102"/>
        <end position="1119"/>
    </location>
</feature>
<feature type="region of interest" description="Disordered" evidence="1">
    <location>
        <begin position="192"/>
        <end position="211"/>
    </location>
</feature>
<organism evidence="3 4">
    <name type="scientific">Rhypophila decipiens</name>
    <dbReference type="NCBI Taxonomy" id="261697"/>
    <lineage>
        <taxon>Eukaryota</taxon>
        <taxon>Fungi</taxon>
        <taxon>Dikarya</taxon>
        <taxon>Ascomycota</taxon>
        <taxon>Pezizomycotina</taxon>
        <taxon>Sordariomycetes</taxon>
        <taxon>Sordariomycetidae</taxon>
        <taxon>Sordariales</taxon>
        <taxon>Naviculisporaceae</taxon>
        <taxon>Rhypophila</taxon>
    </lineage>
</organism>
<feature type="compositionally biased region" description="Low complexity" evidence="1">
    <location>
        <begin position="1303"/>
        <end position="1315"/>
    </location>
</feature>
<evidence type="ECO:0000313" key="4">
    <source>
        <dbReference type="Proteomes" id="UP001301769"/>
    </source>
</evidence>
<protein>
    <submittedName>
        <fullName evidence="3">Uncharacterized protein</fullName>
    </submittedName>
</protein>
<feature type="compositionally biased region" description="Low complexity" evidence="1">
    <location>
        <begin position="315"/>
        <end position="327"/>
    </location>
</feature>
<feature type="region of interest" description="Disordered" evidence="1">
    <location>
        <begin position="365"/>
        <end position="388"/>
    </location>
</feature>
<feature type="compositionally biased region" description="Basic and acidic residues" evidence="1">
    <location>
        <begin position="986"/>
        <end position="1007"/>
    </location>
</feature>
<feature type="transmembrane region" description="Helical" evidence="2">
    <location>
        <begin position="27"/>
        <end position="50"/>
    </location>
</feature>
<sequence length="1374" mass="146459">MSEAAAAGGGAATEAAGAVPGAVSIHVIWSVAVIGTVILTFGAALLFIWLRRRRAHRHALPDLTGEGVIHGTAGSKCHHHQDEGGSGRKKLTKVVAAWERSSSRVVSFSSSSSISSGDSGYTLLARRHMSLPALPILRRLGSRLSFISGVVVGGKRDSGSGGVQKKRQGHHRRNPSWIDEDALHGPATSLTCLGDNNTGGKKGKERRDSGYALHRSPTLPMLRRSQCGGGFEQHWEELMAKDVMSGAYPPPSPDSYTQVVMEARALPEPPKPAVVAGRDRQMSMVVPPTSTTTTNGGGGRLGHKYSNSEPPMRPTTTTGNGNGNINTSPVRSLPRTPTRARVRQASTDSTLSEILRSTEKRLQEGYVSSARLPRRSRTTGPGLGRSQWYGTSRESLLGGEHQYGVIEPLGTTIHRSRSESKASSGQKKVDFVGGHSRQESHTSTISSTSSIELTAINDFANSGLADYREEPEAEMSMLGFQSVRSSVSSALSTIQSEDEVSENVKHSSALTSPNANSRNGRGSLATLSESSDAFSSSSMQWSPGLAAAVPRPLTTYGKGKDLLRESLERSLRGSLLRAPVDQSTLLAEASRLPPLPAAPGGEKPHSFFRSDCSGCCKLGQTKTIPVRTCVGGSIPGSEAVELPSPSRGVLVAPSASARGPLGPRSLSTISTSLLNSIVLPPPPAAPQFAGIQFAGSSPPPSPTHRPSSRASANKMHRMSSVSSSVYSQDPKEISAPPPAILPMSANKTSFQANSHLSLPVPAPVPLQTVFKGSRNSADNTKLPKFTGFIAAKKEGKRVLSLDDSENDQENIDMTSSAECAITSTVAELRRMNSALSMATSVASNDASDSRPDTPTTARLSTISGKNGGHRKSKSGNSDTASARKAYLSLGGTTTTTTSSSSSPASSPQKVRSMSTTVASRSGSPALRTRSRRESVVVPSFVAALESATTSPAATSSGSPIKKKRRTVAGTLTGSSPSPGVLLGRSISEEQHERYRFEEKTSTNRNDKTAGTSSKETTPRSLSVQNHDNHNNKYAPAPVSAVTSTFTFPPVSAANFTFQVIPASSPTCSPTQSNPSTPTQRRYQTGSTSPSNNNRRSGHRRQNSSTDFRSLQWNQTTNPHPLTVAKHREQQLKTPSPQKGGGAFEMSGYAYSPGQSPPKTPTTPMPRMPQQMATMAMSPEAEGKKRNPFVIEPLNVRNSQQNLQPQTTMQNNQNLQIPIKSPRRREKLQQQQQREREQQQQRVTFEQQHQQEQQRKQQQQQAVSSPAKEFEITGVGAGSGVGVGMSTVPTRGDGFRKMSHGRTAPQDPQGQAAQGQKSQTTPTKTHPPGGMAQGQTPGTVNTVGRRSIESPGSLYDKDGFYISHSPLRATPLRHR</sequence>
<feature type="region of interest" description="Disordered" evidence="1">
    <location>
        <begin position="946"/>
        <end position="1035"/>
    </location>
</feature>
<feature type="compositionally biased region" description="Polar residues" evidence="1">
    <location>
        <begin position="1063"/>
        <end position="1094"/>
    </location>
</feature>
<feature type="region of interest" description="Disordered" evidence="1">
    <location>
        <begin position="1201"/>
        <end position="1374"/>
    </location>
</feature>
<feature type="compositionally biased region" description="Polar residues" evidence="1">
    <location>
        <begin position="903"/>
        <end position="922"/>
    </location>
</feature>
<feature type="region of interest" description="Disordered" evidence="1">
    <location>
        <begin position="841"/>
        <end position="934"/>
    </location>
</feature>
<feature type="region of interest" description="Disordered" evidence="1">
    <location>
        <begin position="497"/>
        <end position="524"/>
    </location>
</feature>
<reference evidence="3" key="1">
    <citation type="journal article" date="2023" name="Mol. Phylogenet. Evol.">
        <title>Genome-scale phylogeny and comparative genomics of the fungal order Sordariales.</title>
        <authorList>
            <person name="Hensen N."/>
            <person name="Bonometti L."/>
            <person name="Westerberg I."/>
            <person name="Brannstrom I.O."/>
            <person name="Guillou S."/>
            <person name="Cros-Aarteil S."/>
            <person name="Calhoun S."/>
            <person name="Haridas S."/>
            <person name="Kuo A."/>
            <person name="Mondo S."/>
            <person name="Pangilinan J."/>
            <person name="Riley R."/>
            <person name="LaButti K."/>
            <person name="Andreopoulos B."/>
            <person name="Lipzen A."/>
            <person name="Chen C."/>
            <person name="Yan M."/>
            <person name="Daum C."/>
            <person name="Ng V."/>
            <person name="Clum A."/>
            <person name="Steindorff A."/>
            <person name="Ohm R.A."/>
            <person name="Martin F."/>
            <person name="Silar P."/>
            <person name="Natvig D.O."/>
            <person name="Lalanne C."/>
            <person name="Gautier V."/>
            <person name="Ament-Velasquez S.L."/>
            <person name="Kruys A."/>
            <person name="Hutchinson M.I."/>
            <person name="Powell A.J."/>
            <person name="Barry K."/>
            <person name="Miller A.N."/>
            <person name="Grigoriev I.V."/>
            <person name="Debuchy R."/>
            <person name="Gladieux P."/>
            <person name="Hiltunen Thoren M."/>
            <person name="Johannesson H."/>
        </authorList>
    </citation>
    <scope>NUCLEOTIDE SEQUENCE</scope>
    <source>
        <strain evidence="3">PSN293</strain>
    </source>
</reference>
<evidence type="ECO:0000256" key="2">
    <source>
        <dbReference type="SAM" id="Phobius"/>
    </source>
</evidence>
<feature type="compositionally biased region" description="Polar residues" evidence="1">
    <location>
        <begin position="506"/>
        <end position="520"/>
    </location>
</feature>
<evidence type="ECO:0000256" key="1">
    <source>
        <dbReference type="SAM" id="MobiDB-lite"/>
    </source>
</evidence>
<feature type="compositionally biased region" description="Low complexity" evidence="1">
    <location>
        <begin position="946"/>
        <end position="958"/>
    </location>
</feature>
<feature type="compositionally biased region" description="Polar residues" evidence="1">
    <location>
        <begin position="1008"/>
        <end position="1025"/>
    </location>
</feature>
<feature type="compositionally biased region" description="Basic residues" evidence="1">
    <location>
        <begin position="164"/>
        <end position="174"/>
    </location>
</feature>
<feature type="compositionally biased region" description="Polar residues" evidence="1">
    <location>
        <begin position="841"/>
        <end position="864"/>
    </location>
</feature>
<feature type="region of interest" description="Disordered" evidence="1">
    <location>
        <begin position="155"/>
        <end position="181"/>
    </location>
</feature>
<feature type="compositionally biased region" description="Polar residues" evidence="1">
    <location>
        <begin position="1201"/>
        <end position="1215"/>
    </location>
</feature>
<keyword evidence="2" id="KW-0472">Membrane</keyword>
<reference evidence="3" key="2">
    <citation type="submission" date="2023-05" db="EMBL/GenBank/DDBJ databases">
        <authorList>
            <consortium name="Lawrence Berkeley National Laboratory"/>
            <person name="Steindorff A."/>
            <person name="Hensen N."/>
            <person name="Bonometti L."/>
            <person name="Westerberg I."/>
            <person name="Brannstrom I.O."/>
            <person name="Guillou S."/>
            <person name="Cros-Aarteil S."/>
            <person name="Calhoun S."/>
            <person name="Haridas S."/>
            <person name="Kuo A."/>
            <person name="Mondo S."/>
            <person name="Pangilinan J."/>
            <person name="Riley R."/>
            <person name="Labutti K."/>
            <person name="Andreopoulos B."/>
            <person name="Lipzen A."/>
            <person name="Chen C."/>
            <person name="Yanf M."/>
            <person name="Daum C."/>
            <person name="Ng V."/>
            <person name="Clum A."/>
            <person name="Ohm R."/>
            <person name="Martin F."/>
            <person name="Silar P."/>
            <person name="Natvig D."/>
            <person name="Lalanne C."/>
            <person name="Gautier V."/>
            <person name="Ament-Velasquez S.L."/>
            <person name="Kruys A."/>
            <person name="Hutchinson M.I."/>
            <person name="Powell A.J."/>
            <person name="Barry K."/>
            <person name="Miller A.N."/>
            <person name="Grigoriev I.V."/>
            <person name="Debuchy R."/>
            <person name="Gladieux P."/>
            <person name="Thoren M.H."/>
            <person name="Johannesson H."/>
        </authorList>
    </citation>
    <scope>NUCLEOTIDE SEQUENCE</scope>
    <source>
        <strain evidence="3">PSN293</strain>
    </source>
</reference>
<evidence type="ECO:0000313" key="3">
    <source>
        <dbReference type="EMBL" id="KAK4219195.1"/>
    </source>
</evidence>
<dbReference type="Proteomes" id="UP001301769">
    <property type="component" value="Unassembled WGS sequence"/>
</dbReference>
<feature type="region of interest" description="Disordered" evidence="1">
    <location>
        <begin position="691"/>
        <end position="717"/>
    </location>
</feature>
<accession>A0AAN6YIJ1</accession>
<feature type="region of interest" description="Disordered" evidence="1">
    <location>
        <begin position="414"/>
        <end position="448"/>
    </location>
</feature>
<feature type="region of interest" description="Disordered" evidence="1">
    <location>
        <begin position="285"/>
        <end position="349"/>
    </location>
</feature>
<keyword evidence="2" id="KW-1133">Transmembrane helix</keyword>
<dbReference type="EMBL" id="MU858049">
    <property type="protein sequence ID" value="KAK4219195.1"/>
    <property type="molecule type" value="Genomic_DNA"/>
</dbReference>